<dbReference type="RefSeq" id="WP_065823561.1">
    <property type="nucleotide sequence ID" value="NZ_CAWMQZ010000092.1"/>
</dbReference>
<comment type="caution">
    <text evidence="1">The sequence shown here is derived from an EMBL/GenBank/DDBJ whole genome shotgun (WGS) entry which is preliminary data.</text>
</comment>
<dbReference type="SUPFAM" id="SSF54197">
    <property type="entry name" value="HIT-like"/>
    <property type="match status" value="1"/>
</dbReference>
<proteinExistence type="predicted"/>
<sequence>MGCIFCHPESSFEKDKILLQGKYFYAFVPKGQIIEGYIIIATNKCETDFGGYRCFAEIYDEEAIKELKEFKNIINDFYREYYNINNILCYENGRAGGCIVMDPNQKYCYHAHLCCFPTEIDLHNKLKNQFKIHTIDSLDELKMFGEAGPYIYVEDSGNKYVFTIGESDFIERGMIRTVLANSLNVPERSDWRDNEGIKEMDATARKFKLYINDHMEIEECYMQM</sequence>
<dbReference type="STRING" id="286156.Ppb6_02651"/>
<dbReference type="Proteomes" id="UP000093476">
    <property type="component" value="Unassembled WGS sequence"/>
</dbReference>
<dbReference type="Gene3D" id="3.30.428.10">
    <property type="entry name" value="HIT-like"/>
    <property type="match status" value="1"/>
</dbReference>
<evidence type="ECO:0000313" key="1">
    <source>
        <dbReference type="EMBL" id="OCQ52144.1"/>
    </source>
</evidence>
<dbReference type="EMBL" id="LOMY01000092">
    <property type="protein sequence ID" value="OCQ52144.1"/>
    <property type="molecule type" value="Genomic_DNA"/>
</dbReference>
<gene>
    <name evidence="1" type="ORF">Ppb6_02651</name>
</gene>
<organism evidence="1 2">
    <name type="scientific">Photorhabdus australis subsp. thailandensis</name>
    <dbReference type="NCBI Taxonomy" id="2805096"/>
    <lineage>
        <taxon>Bacteria</taxon>
        <taxon>Pseudomonadati</taxon>
        <taxon>Pseudomonadota</taxon>
        <taxon>Gammaproteobacteria</taxon>
        <taxon>Enterobacterales</taxon>
        <taxon>Morganellaceae</taxon>
        <taxon>Photorhabdus</taxon>
    </lineage>
</organism>
<reference evidence="1 2" key="1">
    <citation type="submission" date="2015-12" db="EMBL/GenBank/DDBJ databases">
        <title>Genome comparisons provide insights into the role of secondary metabolites in the pathogenic phase of the Photorhabdus life cycle.</title>
        <authorList>
            <person name="Tobias N.J."/>
            <person name="Mishra B."/>
            <person name="Gupta D.K."/>
            <person name="Thines M."/>
            <person name="Stinear T.P."/>
            <person name="Bode H.B."/>
        </authorList>
    </citation>
    <scope>NUCLEOTIDE SEQUENCE [LARGE SCALE GENOMIC DNA]</scope>
    <source>
        <strain evidence="1 2">PB68.1</strain>
    </source>
</reference>
<dbReference type="PATRIC" id="fig|286156.4.peg.2998"/>
<accession>A0A1C0U2K0</accession>
<dbReference type="InterPro" id="IPR036265">
    <property type="entry name" value="HIT-like_sf"/>
</dbReference>
<dbReference type="AlphaFoldDB" id="A0A1C0U2K0"/>
<protein>
    <submittedName>
        <fullName evidence="1">Uncharacterized protein</fullName>
    </submittedName>
</protein>
<name>A0A1C0U2K0_9GAMM</name>
<keyword evidence="2" id="KW-1185">Reference proteome</keyword>
<evidence type="ECO:0000313" key="2">
    <source>
        <dbReference type="Proteomes" id="UP000093476"/>
    </source>
</evidence>